<dbReference type="Pfam" id="PF10317">
    <property type="entry name" value="7TM_GPCR_Srd"/>
    <property type="match status" value="1"/>
</dbReference>
<feature type="transmembrane region" description="Helical" evidence="6">
    <location>
        <begin position="40"/>
        <end position="58"/>
    </location>
</feature>
<evidence type="ECO:0000256" key="1">
    <source>
        <dbReference type="ARBA" id="ARBA00004141"/>
    </source>
</evidence>
<evidence type="ECO:0000256" key="2">
    <source>
        <dbReference type="ARBA" id="ARBA00009166"/>
    </source>
</evidence>
<gene>
    <name evidence="7" type="ORF">PFISCL1PPCAC_5226</name>
</gene>
<name>A0AAV5V7P5_9BILA</name>
<keyword evidence="3 6" id="KW-0812">Transmembrane</keyword>
<comment type="similarity">
    <text evidence="2">Belongs to the nematode receptor-like protein srd family.</text>
</comment>
<dbReference type="PANTHER" id="PTHR22945">
    <property type="entry name" value="SERPENTINE RECEPTOR, CLASS D DELTA"/>
    <property type="match status" value="1"/>
</dbReference>
<evidence type="ECO:0000256" key="4">
    <source>
        <dbReference type="ARBA" id="ARBA00022989"/>
    </source>
</evidence>
<protein>
    <recommendedName>
        <fullName evidence="9">G protein-coupled receptor</fullName>
    </recommendedName>
</protein>
<feature type="transmembrane region" description="Helical" evidence="6">
    <location>
        <begin position="6"/>
        <end position="28"/>
    </location>
</feature>
<keyword evidence="5 6" id="KW-0472">Membrane</keyword>
<dbReference type="AlphaFoldDB" id="A0AAV5V7P5"/>
<feature type="non-terminal residue" evidence="7">
    <location>
        <position position="1"/>
    </location>
</feature>
<accession>A0AAV5V7P5</accession>
<proteinExistence type="inferred from homology"/>
<evidence type="ECO:0000313" key="8">
    <source>
        <dbReference type="Proteomes" id="UP001432322"/>
    </source>
</evidence>
<keyword evidence="4 6" id="KW-1133">Transmembrane helix</keyword>
<comment type="subcellular location">
    <subcellularLocation>
        <location evidence="1">Membrane</location>
        <topology evidence="1">Multi-pass membrane protein</topology>
    </subcellularLocation>
</comment>
<dbReference type="EMBL" id="BTSY01000002">
    <property type="protein sequence ID" value="GMT13929.1"/>
    <property type="molecule type" value="Genomic_DNA"/>
</dbReference>
<organism evidence="7 8">
    <name type="scientific">Pristionchus fissidentatus</name>
    <dbReference type="NCBI Taxonomy" id="1538716"/>
    <lineage>
        <taxon>Eukaryota</taxon>
        <taxon>Metazoa</taxon>
        <taxon>Ecdysozoa</taxon>
        <taxon>Nematoda</taxon>
        <taxon>Chromadorea</taxon>
        <taxon>Rhabditida</taxon>
        <taxon>Rhabditina</taxon>
        <taxon>Diplogasteromorpha</taxon>
        <taxon>Diplogasteroidea</taxon>
        <taxon>Neodiplogasteridae</taxon>
        <taxon>Pristionchus</taxon>
    </lineage>
</organism>
<dbReference type="InterPro" id="IPR019421">
    <property type="entry name" value="7TM_GPCR_serpentine_rcpt_Srd"/>
</dbReference>
<comment type="caution">
    <text evidence="7">The sequence shown here is derived from an EMBL/GenBank/DDBJ whole genome shotgun (WGS) entry which is preliminary data.</text>
</comment>
<dbReference type="Proteomes" id="UP001432322">
    <property type="component" value="Unassembled WGS sequence"/>
</dbReference>
<feature type="transmembrane region" description="Helical" evidence="6">
    <location>
        <begin position="64"/>
        <end position="85"/>
    </location>
</feature>
<dbReference type="GO" id="GO:0016020">
    <property type="term" value="C:membrane"/>
    <property type="evidence" value="ECO:0007669"/>
    <property type="project" value="UniProtKB-SubCell"/>
</dbReference>
<evidence type="ECO:0000256" key="5">
    <source>
        <dbReference type="ARBA" id="ARBA00023136"/>
    </source>
</evidence>
<dbReference type="PANTHER" id="PTHR22945:SF40">
    <property type="entry name" value="SERPENTINE RECEPTOR, CLASS D (DELTA)-RELATED"/>
    <property type="match status" value="1"/>
</dbReference>
<evidence type="ECO:0000313" key="7">
    <source>
        <dbReference type="EMBL" id="GMT13929.1"/>
    </source>
</evidence>
<feature type="non-terminal residue" evidence="7">
    <location>
        <position position="86"/>
    </location>
</feature>
<evidence type="ECO:0000256" key="3">
    <source>
        <dbReference type="ARBA" id="ARBA00022692"/>
    </source>
</evidence>
<keyword evidence="8" id="KW-1185">Reference proteome</keyword>
<evidence type="ECO:0000256" key="6">
    <source>
        <dbReference type="SAM" id="Phobius"/>
    </source>
</evidence>
<reference evidence="7" key="1">
    <citation type="submission" date="2023-10" db="EMBL/GenBank/DDBJ databases">
        <title>Genome assembly of Pristionchus species.</title>
        <authorList>
            <person name="Yoshida K."/>
            <person name="Sommer R.J."/>
        </authorList>
    </citation>
    <scope>NUCLEOTIDE SEQUENCE</scope>
    <source>
        <strain evidence="7">RS5133</strain>
    </source>
</reference>
<dbReference type="InterPro" id="IPR050920">
    <property type="entry name" value="Nematode_rcpt-like_delta"/>
</dbReference>
<sequence>RTPKSLSPYAIIMLNTACLDLAGAVASWMCISRLVHDHHFSMVFIYIGPCTLLGARWCHAIQCVHIFAVCQSIVFLLVSFAYRLWI</sequence>
<evidence type="ECO:0008006" key="9">
    <source>
        <dbReference type="Google" id="ProtNLM"/>
    </source>
</evidence>